<keyword evidence="3" id="KW-1185">Reference proteome</keyword>
<feature type="domain" description="CRAL-TRIO" evidence="1">
    <location>
        <begin position="125"/>
        <end position="287"/>
    </location>
</feature>
<proteinExistence type="predicted"/>
<reference evidence="2 3" key="1">
    <citation type="journal article" date="2015" name="Plant Cell">
        <title>Oil accumulation by the oleaginous diatom Fistulifera solaris as revealed by the genome and transcriptome.</title>
        <authorList>
            <person name="Tanaka T."/>
            <person name="Maeda Y."/>
            <person name="Veluchamy A."/>
            <person name="Tanaka M."/>
            <person name="Abida H."/>
            <person name="Marechal E."/>
            <person name="Bowler C."/>
            <person name="Muto M."/>
            <person name="Sunaga Y."/>
            <person name="Tanaka M."/>
            <person name="Yoshino T."/>
            <person name="Taniguchi T."/>
            <person name="Fukuda Y."/>
            <person name="Nemoto M."/>
            <person name="Matsumoto M."/>
            <person name="Wong P.S."/>
            <person name="Aburatani S."/>
            <person name="Fujibuchi W."/>
        </authorList>
    </citation>
    <scope>NUCLEOTIDE SEQUENCE [LARGE SCALE GENOMIC DNA]</scope>
    <source>
        <strain evidence="2 3">JPCC DA0580</strain>
    </source>
</reference>
<evidence type="ECO:0000259" key="1">
    <source>
        <dbReference type="PROSITE" id="PS50191"/>
    </source>
</evidence>
<name>A0A1Z5KE63_FISSO</name>
<dbReference type="AlphaFoldDB" id="A0A1Z5KE63"/>
<dbReference type="InterPro" id="IPR052578">
    <property type="entry name" value="PI_Transfer_CRAL-TRIO"/>
</dbReference>
<organism evidence="2 3">
    <name type="scientific">Fistulifera solaris</name>
    <name type="common">Oleaginous diatom</name>
    <dbReference type="NCBI Taxonomy" id="1519565"/>
    <lineage>
        <taxon>Eukaryota</taxon>
        <taxon>Sar</taxon>
        <taxon>Stramenopiles</taxon>
        <taxon>Ochrophyta</taxon>
        <taxon>Bacillariophyta</taxon>
        <taxon>Bacillariophyceae</taxon>
        <taxon>Bacillariophycidae</taxon>
        <taxon>Naviculales</taxon>
        <taxon>Naviculaceae</taxon>
        <taxon>Fistulifera</taxon>
    </lineage>
</organism>
<accession>A0A1Z5KE63</accession>
<dbReference type="InterPro" id="IPR001251">
    <property type="entry name" value="CRAL-TRIO_dom"/>
</dbReference>
<dbReference type="Proteomes" id="UP000198406">
    <property type="component" value="Unassembled WGS sequence"/>
</dbReference>
<protein>
    <recommendedName>
        <fullName evidence="1">CRAL-TRIO domain-containing protein</fullName>
    </recommendedName>
</protein>
<dbReference type="CDD" id="cd00170">
    <property type="entry name" value="SEC14"/>
    <property type="match status" value="1"/>
</dbReference>
<dbReference type="EMBL" id="BDSP01000207">
    <property type="protein sequence ID" value="GAX24371.1"/>
    <property type="molecule type" value="Genomic_DNA"/>
</dbReference>
<dbReference type="InterPro" id="IPR036865">
    <property type="entry name" value="CRAL-TRIO_dom_sf"/>
</dbReference>
<comment type="caution">
    <text evidence="2">The sequence shown here is derived from an EMBL/GenBank/DDBJ whole genome shotgun (WGS) entry which is preliminary data.</text>
</comment>
<evidence type="ECO:0000313" key="3">
    <source>
        <dbReference type="Proteomes" id="UP000198406"/>
    </source>
</evidence>
<gene>
    <name evidence="2" type="ORF">FisN_4Lu605</name>
</gene>
<dbReference type="Gene3D" id="3.40.525.10">
    <property type="entry name" value="CRAL-TRIO lipid binding domain"/>
    <property type="match status" value="1"/>
</dbReference>
<dbReference type="SUPFAM" id="SSF52087">
    <property type="entry name" value="CRAL/TRIO domain"/>
    <property type="match status" value="1"/>
</dbReference>
<dbReference type="PANTHER" id="PTHR45824:SF29">
    <property type="entry name" value="GH16843P"/>
    <property type="match status" value="1"/>
</dbReference>
<dbReference type="PANTHER" id="PTHR45824">
    <property type="entry name" value="GH16843P"/>
    <property type="match status" value="1"/>
</dbReference>
<evidence type="ECO:0000313" key="2">
    <source>
        <dbReference type="EMBL" id="GAX24371.1"/>
    </source>
</evidence>
<dbReference type="GO" id="GO:0008526">
    <property type="term" value="F:phosphatidylinositol transfer activity"/>
    <property type="evidence" value="ECO:0007669"/>
    <property type="project" value="TreeGrafter"/>
</dbReference>
<dbReference type="InParanoid" id="A0A1Z5KE63"/>
<dbReference type="Pfam" id="PF00650">
    <property type="entry name" value="CRAL_TRIO"/>
    <property type="match status" value="1"/>
</dbReference>
<dbReference type="PROSITE" id="PS50191">
    <property type="entry name" value="CRAL_TRIO"/>
    <property type="match status" value="1"/>
</dbReference>
<sequence>MIRDILTFPGDFQGKEEAACRQLVGELSKEEREYFARRSYTYWYAVMTDEPLPEKTIIRIARREALPIYRGKKHDYAKTLASMRAIISFRKEYRLDLMRCCFSGDLSKFKLSLTEQKHVVQMEKMIETELERHPTFISGHDEEGHANLHRLVRRDPEVNEDEFVLGALYVAERALTSTEILSKGTTHMINCLFHQDGYKCSLAPPASAMKRVAKLLAQLYPGQCNSVFILDAPLWARAAYNVISVLLPSDTRSKVRLTSGRSDKVQRYMPQVDLSNVNIKQTLYDVPFHCLYQSTVRVAQ</sequence>